<feature type="transmembrane region" description="Helical" evidence="2">
    <location>
        <begin position="216"/>
        <end position="237"/>
    </location>
</feature>
<comment type="caution">
    <text evidence="3">The sequence shown here is derived from an EMBL/GenBank/DDBJ whole genome shotgun (WGS) entry which is preliminary data.</text>
</comment>
<evidence type="ECO:0000256" key="1">
    <source>
        <dbReference type="SAM" id="MobiDB-lite"/>
    </source>
</evidence>
<dbReference type="Pfam" id="PF05137">
    <property type="entry name" value="PilN"/>
    <property type="match status" value="1"/>
</dbReference>
<keyword evidence="2" id="KW-1133">Transmembrane helix</keyword>
<accession>A0A3M9XKR6</accession>
<organism evidence="3 4">
    <name type="scientific">Methylocystis hirsuta</name>
    <dbReference type="NCBI Taxonomy" id="369798"/>
    <lineage>
        <taxon>Bacteria</taxon>
        <taxon>Pseudomonadati</taxon>
        <taxon>Pseudomonadota</taxon>
        <taxon>Alphaproteobacteria</taxon>
        <taxon>Hyphomicrobiales</taxon>
        <taxon>Methylocystaceae</taxon>
        <taxon>Methylocystis</taxon>
    </lineage>
</organism>
<reference evidence="3 4" key="1">
    <citation type="submission" date="2018-08" db="EMBL/GenBank/DDBJ databases">
        <title>Genome sequence of Methylocystis hirsuta CSC1, a methanotroph able to accumulate PHAs.</title>
        <authorList>
            <person name="Bordel S."/>
            <person name="Rodriguez E."/>
            <person name="Gancedo J."/>
            <person name="Munoz R."/>
        </authorList>
    </citation>
    <scope>NUCLEOTIDE SEQUENCE [LARGE SCALE GENOMIC DNA]</scope>
    <source>
        <strain evidence="3 4">CSC1</strain>
    </source>
</reference>
<name>A0A3M9XKR6_9HYPH</name>
<proteinExistence type="predicted"/>
<evidence type="ECO:0000256" key="2">
    <source>
        <dbReference type="SAM" id="Phobius"/>
    </source>
</evidence>
<keyword evidence="4" id="KW-1185">Reference proteome</keyword>
<keyword evidence="2" id="KW-0472">Membrane</keyword>
<sequence length="376" mass="42352">MASEFWTRHVLEGSIKTMALRFLAWYRREFFSLFPPEMVAWLTDRGDRQLVVRAGGRDLWCLDSRGAPIWRLSGDELASSSLEEALRRQELTRNSVRIGLEIEADSFFVRRFDVPRAAAGALPKLLVADIERKTPLRLADVLYGHLIAEHPNAPDKLRVSLWILRRAIAMEAAERAGLAFSDVGFIRAAGQREGGEKTPLIRLHSEARTSYRFRNLAFGLCAGIFAFVLVGVVTTLWRQSALNEEIDAKIQEMSVRAARVRQSVDRASSESRILSVLRNTRRSGPQFADLWEETARILPDDAFLTDFRLSEPNPNERTIDLVGSARSAVGLPARFNKSPLFSDAELTAPITPDPHEKREGFSLQAKLEKRKQEGGK</sequence>
<keyword evidence="2" id="KW-0812">Transmembrane</keyword>
<dbReference type="InterPro" id="IPR007813">
    <property type="entry name" value="PilN"/>
</dbReference>
<feature type="compositionally biased region" description="Basic and acidic residues" evidence="1">
    <location>
        <begin position="353"/>
        <end position="376"/>
    </location>
</feature>
<dbReference type="EMBL" id="QWDD01000001">
    <property type="protein sequence ID" value="RNJ48624.1"/>
    <property type="molecule type" value="Genomic_DNA"/>
</dbReference>
<dbReference type="PANTHER" id="PTHR40278:SF1">
    <property type="entry name" value="DNA UTILIZATION PROTEIN HOFN"/>
    <property type="match status" value="1"/>
</dbReference>
<dbReference type="Proteomes" id="UP000268623">
    <property type="component" value="Unassembled WGS sequence"/>
</dbReference>
<protein>
    <submittedName>
        <fullName evidence="3">Fimbrial assembly protein</fullName>
    </submittedName>
</protein>
<gene>
    <name evidence="3" type="ORF">D1O30_02245</name>
</gene>
<dbReference type="PANTHER" id="PTHR40278">
    <property type="entry name" value="DNA UTILIZATION PROTEIN HOFN"/>
    <property type="match status" value="1"/>
</dbReference>
<evidence type="ECO:0000313" key="3">
    <source>
        <dbReference type="EMBL" id="RNJ48624.1"/>
    </source>
</evidence>
<evidence type="ECO:0000313" key="4">
    <source>
        <dbReference type="Proteomes" id="UP000268623"/>
    </source>
</evidence>
<dbReference type="OrthoDB" id="8435735at2"/>
<dbReference type="InterPro" id="IPR052534">
    <property type="entry name" value="Extracell_DNA_Util/SecSys_Comp"/>
</dbReference>
<feature type="region of interest" description="Disordered" evidence="1">
    <location>
        <begin position="345"/>
        <end position="376"/>
    </location>
</feature>
<dbReference type="AlphaFoldDB" id="A0A3M9XKR6"/>